<dbReference type="Gene3D" id="3.90.400.10">
    <property type="entry name" value="Oligo-1,6-glucosidase, Domain 2"/>
    <property type="match status" value="1"/>
</dbReference>
<dbReference type="GO" id="GO:0033934">
    <property type="term" value="F:glucan 1,4-alpha-maltotriohydrolase activity"/>
    <property type="evidence" value="ECO:0007669"/>
    <property type="project" value="TreeGrafter"/>
</dbReference>
<comment type="caution">
    <text evidence="4">The sequence shown here is derived from an EMBL/GenBank/DDBJ whole genome shotgun (WGS) entry which is preliminary data.</text>
</comment>
<sequence>MGSQICPSREWWKEAVVYQIYPASFLDSNGDGLGDLPGIITKLDYIKSVGADAIWLSPIFKSPQKDMGYDVADYRDIHEPYGTVRDAEELITACHARGIRVLFDLVVNHTSDQHAWFRESRSSRASPKRDWYFWRDPKVGADGSRRPPNNWASIFGGSAWTWNGATGQYYLSLFLPSQPDLNWANEGMRRATHEDMRFWLDRGVDGFRIDSMNLMSKHPDLPDAPVADPASEFQSGAMYFASGPRMHEYIGEVRREVFDKYNTGDNARRIMTVGELGFTKDERSVAEYVGRARHELDMVFTGDIVDMDFGPGHKYEREDFRVAKLKEITARWQGAMPACDGWNAVYMDNHDSGRSLSRYGSDEPRYRTAAAKTLATYLGSLSGTLFLLQGQEIGMANVPASWGVEEYVDVEARNYYDAVRKARGEGADMRDVLREMRLKARDNGRLPMQWSAGKNAGFSQGGRPWMRVNDDFREWNVDRQEADPDSVLAYWREVLEMRKRESDVFTYGAFEMLDGPETPEDVFAYTMTSADQRKRALVLLNFSDSEQRFSGSGFEGWRRLLGPSVAATAVGSNEVKLGAYEGVIYCNW</sequence>
<keyword evidence="2" id="KW-0462">Maltose metabolism</keyword>
<dbReference type="Gene3D" id="2.60.40.1180">
    <property type="entry name" value="Golgi alpha-mannosidase II"/>
    <property type="match status" value="1"/>
</dbReference>
<evidence type="ECO:0000313" key="5">
    <source>
        <dbReference type="Proteomes" id="UP001174691"/>
    </source>
</evidence>
<proteinExistence type="inferred from homology"/>
<dbReference type="GO" id="GO:0005987">
    <property type="term" value="P:sucrose catabolic process"/>
    <property type="evidence" value="ECO:0007669"/>
    <property type="project" value="TreeGrafter"/>
</dbReference>
<dbReference type="FunFam" id="3.90.400.10:FF:000004">
    <property type="entry name" value="Oligo-1,6-glucosidase"/>
    <property type="match status" value="1"/>
</dbReference>
<dbReference type="GO" id="GO:0004575">
    <property type="term" value="F:sucrose alpha-glucosidase activity"/>
    <property type="evidence" value="ECO:0007669"/>
    <property type="project" value="TreeGrafter"/>
</dbReference>
<dbReference type="PANTHER" id="PTHR10357">
    <property type="entry name" value="ALPHA-AMYLASE FAMILY MEMBER"/>
    <property type="match status" value="1"/>
</dbReference>
<reference evidence="4" key="1">
    <citation type="submission" date="2022-07" db="EMBL/GenBank/DDBJ databases">
        <title>Fungi with potential for degradation of polypropylene.</title>
        <authorList>
            <person name="Gostincar C."/>
        </authorList>
    </citation>
    <scope>NUCLEOTIDE SEQUENCE</scope>
    <source>
        <strain evidence="4">EXF-13287</strain>
    </source>
</reference>
<dbReference type="Proteomes" id="UP001174691">
    <property type="component" value="Unassembled WGS sequence"/>
</dbReference>
<protein>
    <submittedName>
        <fullName evidence="4">Family 13 glycoside hydrolase</fullName>
    </submittedName>
</protein>
<feature type="domain" description="Glycosyl hydrolase family 13 catalytic" evidence="3">
    <location>
        <begin position="19"/>
        <end position="445"/>
    </location>
</feature>
<accession>A0AA38VRV3</accession>
<dbReference type="GO" id="GO:0004574">
    <property type="term" value="F:oligo-1,6-glucosidase activity"/>
    <property type="evidence" value="ECO:0007669"/>
    <property type="project" value="TreeGrafter"/>
</dbReference>
<dbReference type="InterPro" id="IPR006047">
    <property type="entry name" value="GH13_cat_dom"/>
</dbReference>
<gene>
    <name evidence="4" type="ORF">NKR19_g5866</name>
</gene>
<dbReference type="PANTHER" id="PTHR10357:SF232">
    <property type="entry name" value="GLYCOSYL HYDROLASE FAMILY 13 CATALYTIC DOMAIN-CONTAINING PROTEIN"/>
    <property type="match status" value="1"/>
</dbReference>
<dbReference type="FunFam" id="3.20.20.80:FF:000087">
    <property type="entry name" value="Oligo-1,6-glucosidase IMA1"/>
    <property type="match status" value="1"/>
</dbReference>
<dbReference type="SMART" id="SM00642">
    <property type="entry name" value="Aamy"/>
    <property type="match status" value="1"/>
</dbReference>
<comment type="similarity">
    <text evidence="1">Belongs to the glycosyl hydrolase 13 family.</text>
</comment>
<keyword evidence="5" id="KW-1185">Reference proteome</keyword>
<evidence type="ECO:0000256" key="1">
    <source>
        <dbReference type="ARBA" id="ARBA00008061"/>
    </source>
</evidence>
<dbReference type="EMBL" id="JANBVN010000084">
    <property type="protein sequence ID" value="KAJ9148801.1"/>
    <property type="molecule type" value="Genomic_DNA"/>
</dbReference>
<evidence type="ECO:0000256" key="2">
    <source>
        <dbReference type="ARBA" id="ARBA00026248"/>
    </source>
</evidence>
<dbReference type="GO" id="GO:0004556">
    <property type="term" value="F:alpha-amylase activity"/>
    <property type="evidence" value="ECO:0007669"/>
    <property type="project" value="TreeGrafter"/>
</dbReference>
<dbReference type="SUPFAM" id="SSF51011">
    <property type="entry name" value="Glycosyl hydrolase domain"/>
    <property type="match status" value="1"/>
</dbReference>
<dbReference type="InterPro" id="IPR013780">
    <property type="entry name" value="Glyco_hydro_b"/>
</dbReference>
<dbReference type="CDD" id="cd11333">
    <property type="entry name" value="AmyAc_SI_OligoGlu_DGase"/>
    <property type="match status" value="1"/>
</dbReference>
<dbReference type="Pfam" id="PF00128">
    <property type="entry name" value="Alpha-amylase"/>
    <property type="match status" value="1"/>
</dbReference>
<evidence type="ECO:0000313" key="4">
    <source>
        <dbReference type="EMBL" id="KAJ9148801.1"/>
    </source>
</evidence>
<dbReference type="Gene3D" id="3.20.20.80">
    <property type="entry name" value="Glycosidases"/>
    <property type="match status" value="1"/>
</dbReference>
<name>A0AA38VRV3_9PEZI</name>
<dbReference type="AlphaFoldDB" id="A0AA38VRV3"/>
<dbReference type="InterPro" id="IPR045857">
    <property type="entry name" value="O16G_dom_2"/>
</dbReference>
<dbReference type="SUPFAM" id="SSF51445">
    <property type="entry name" value="(Trans)glycosidases"/>
    <property type="match status" value="1"/>
</dbReference>
<organism evidence="4 5">
    <name type="scientific">Coniochaeta hoffmannii</name>
    <dbReference type="NCBI Taxonomy" id="91930"/>
    <lineage>
        <taxon>Eukaryota</taxon>
        <taxon>Fungi</taxon>
        <taxon>Dikarya</taxon>
        <taxon>Ascomycota</taxon>
        <taxon>Pezizomycotina</taxon>
        <taxon>Sordariomycetes</taxon>
        <taxon>Sordariomycetidae</taxon>
        <taxon>Coniochaetales</taxon>
        <taxon>Coniochaetaceae</taxon>
        <taxon>Coniochaeta</taxon>
    </lineage>
</organism>
<dbReference type="InterPro" id="IPR017853">
    <property type="entry name" value="GH"/>
</dbReference>
<dbReference type="GO" id="GO:0000025">
    <property type="term" value="P:maltose catabolic process"/>
    <property type="evidence" value="ECO:0007669"/>
    <property type="project" value="TreeGrafter"/>
</dbReference>
<evidence type="ECO:0000259" key="3">
    <source>
        <dbReference type="SMART" id="SM00642"/>
    </source>
</evidence>
<keyword evidence="4" id="KW-0378">Hydrolase</keyword>